<evidence type="ECO:0000313" key="5">
    <source>
        <dbReference type="Proteomes" id="UP000435877"/>
    </source>
</evidence>
<dbReference type="InterPro" id="IPR040079">
    <property type="entry name" value="Glutathione_S-Trfase"/>
</dbReference>
<evidence type="ECO:0000313" key="4">
    <source>
        <dbReference type="EMBL" id="CAA0086096.1"/>
    </source>
</evidence>
<dbReference type="SUPFAM" id="SSF47616">
    <property type="entry name" value="GST C-terminal domain-like"/>
    <property type="match status" value="1"/>
</dbReference>
<gene>
    <name evidence="3" type="primary">pcpC</name>
    <name evidence="4" type="ORF">IHBHHGIJ_00963</name>
    <name evidence="3" type="ORF">KFEGEMFD_00188</name>
</gene>
<dbReference type="PROSITE" id="PS50404">
    <property type="entry name" value="GST_NTER"/>
    <property type="match status" value="1"/>
</dbReference>
<keyword evidence="5" id="KW-1185">Reference proteome</keyword>
<dbReference type="SFLD" id="SFLDS00019">
    <property type="entry name" value="Glutathione_Transferase_(cytos"/>
    <property type="match status" value="1"/>
</dbReference>
<dbReference type="Pfam" id="PF13417">
    <property type="entry name" value="GST_N_3"/>
    <property type="match status" value="1"/>
</dbReference>
<dbReference type="Pfam" id="PF13410">
    <property type="entry name" value="GST_C_2"/>
    <property type="match status" value="1"/>
</dbReference>
<dbReference type="SFLD" id="SFLDG00358">
    <property type="entry name" value="Main_(cytGST)"/>
    <property type="match status" value="1"/>
</dbReference>
<dbReference type="InterPro" id="IPR010987">
    <property type="entry name" value="Glutathione-S-Trfase_C-like"/>
</dbReference>
<name>A0A5S9MU18_9GAMM</name>
<dbReference type="EMBL" id="CACSIK010000001">
    <property type="protein sequence ID" value="CAA0086096.1"/>
    <property type="molecule type" value="Genomic_DNA"/>
</dbReference>
<sequence length="281" mass="31903">MILTEKEVTTKEVKAWKGLHLLHFQGSSCSQKVRLMLGELEQKWVSHPINLIKQANSTPWYLGINPRGVVPVLVHDGVVHVESNDIITYLNTTFSKPGNSYFFDTSSTAAAEAQQLLDLEESLHMDLRLLTIEFGPLSLKSKDSIDAQEKNGNFDAKRAHEVEWWREKAENGISDSETCAAAKNFSTAFNKLDQRLAEQPWIMGDKISIIDISWFPNVQRLINMGYPMSRHKNLSAYYQRLISRPSFKAELSQPGSRFGKLLFGGIRFANRIKGKSMERCL</sequence>
<proteinExistence type="predicted"/>
<dbReference type="PROSITE" id="PS50405">
    <property type="entry name" value="GST_CTER"/>
    <property type="match status" value="1"/>
</dbReference>
<dbReference type="Proteomes" id="UP000439591">
    <property type="component" value="Unassembled WGS sequence"/>
</dbReference>
<reference evidence="5 6" key="1">
    <citation type="submission" date="2019-11" db="EMBL/GenBank/DDBJ databases">
        <authorList>
            <person name="Holert J."/>
        </authorList>
    </citation>
    <scope>NUCLEOTIDE SEQUENCE [LARGE SCALE GENOMIC DNA]</scope>
    <source>
        <strain evidence="3">BC3_2A</strain>
        <strain evidence="4">SB11_1A</strain>
    </source>
</reference>
<organism evidence="3 6">
    <name type="scientific">Zhongshania aliphaticivorans</name>
    <dbReference type="NCBI Taxonomy" id="1470434"/>
    <lineage>
        <taxon>Bacteria</taxon>
        <taxon>Pseudomonadati</taxon>
        <taxon>Pseudomonadota</taxon>
        <taxon>Gammaproteobacteria</taxon>
        <taxon>Cellvibrionales</taxon>
        <taxon>Spongiibacteraceae</taxon>
        <taxon>Zhongshania</taxon>
    </lineage>
</organism>
<feature type="domain" description="GST N-terminal" evidence="1">
    <location>
        <begin position="17"/>
        <end position="98"/>
    </location>
</feature>
<dbReference type="Gene3D" id="1.20.1050.10">
    <property type="match status" value="1"/>
</dbReference>
<dbReference type="PANTHER" id="PTHR44051">
    <property type="entry name" value="GLUTATHIONE S-TRANSFERASE-RELATED"/>
    <property type="match status" value="1"/>
</dbReference>
<dbReference type="GO" id="GO:0016740">
    <property type="term" value="F:transferase activity"/>
    <property type="evidence" value="ECO:0007669"/>
    <property type="project" value="UniProtKB-KW"/>
</dbReference>
<evidence type="ECO:0000313" key="3">
    <source>
        <dbReference type="EMBL" id="CAA0079538.1"/>
    </source>
</evidence>
<evidence type="ECO:0000259" key="2">
    <source>
        <dbReference type="PROSITE" id="PS50405"/>
    </source>
</evidence>
<evidence type="ECO:0000259" key="1">
    <source>
        <dbReference type="PROSITE" id="PS50404"/>
    </source>
</evidence>
<protein>
    <submittedName>
        <fullName evidence="3">Tetrachloro-P-hydroquinone reductive dehalogenase</fullName>
        <ecNumber evidence="3">2.5.1.-</ecNumber>
    </submittedName>
</protein>
<dbReference type="InterPro" id="IPR036282">
    <property type="entry name" value="Glutathione-S-Trfase_C_sf"/>
</dbReference>
<feature type="domain" description="GST C-terminal" evidence="2">
    <location>
        <begin position="106"/>
        <end position="258"/>
    </location>
</feature>
<accession>A0A5S9MU18</accession>
<dbReference type="InterPro" id="IPR036249">
    <property type="entry name" value="Thioredoxin-like_sf"/>
</dbReference>
<dbReference type="Proteomes" id="UP000435877">
    <property type="component" value="Unassembled WGS sequence"/>
</dbReference>
<dbReference type="CDD" id="cd00570">
    <property type="entry name" value="GST_N_family"/>
    <property type="match status" value="1"/>
</dbReference>
<dbReference type="CDD" id="cd00299">
    <property type="entry name" value="GST_C_family"/>
    <property type="match status" value="1"/>
</dbReference>
<dbReference type="InterPro" id="IPR004045">
    <property type="entry name" value="Glutathione_S-Trfase_N"/>
</dbReference>
<dbReference type="AlphaFoldDB" id="A0A5S9MU18"/>
<dbReference type="PANTHER" id="PTHR44051:SF8">
    <property type="entry name" value="GLUTATHIONE S-TRANSFERASE GSTA"/>
    <property type="match status" value="1"/>
</dbReference>
<dbReference type="EC" id="2.5.1.-" evidence="3"/>
<dbReference type="OrthoDB" id="9810080at2"/>
<dbReference type="SUPFAM" id="SSF52833">
    <property type="entry name" value="Thioredoxin-like"/>
    <property type="match status" value="1"/>
</dbReference>
<dbReference type="Gene3D" id="3.40.30.10">
    <property type="entry name" value="Glutaredoxin"/>
    <property type="match status" value="1"/>
</dbReference>
<dbReference type="RefSeq" id="WP_159267614.1">
    <property type="nucleotide sequence ID" value="NZ_CACSIK010000001.1"/>
</dbReference>
<keyword evidence="3" id="KW-0808">Transferase</keyword>
<dbReference type="EMBL" id="CACSIM010000001">
    <property type="protein sequence ID" value="CAA0079538.1"/>
    <property type="molecule type" value="Genomic_DNA"/>
</dbReference>
<evidence type="ECO:0000313" key="6">
    <source>
        <dbReference type="Proteomes" id="UP000439591"/>
    </source>
</evidence>